<dbReference type="SUPFAM" id="SSF53850">
    <property type="entry name" value="Periplasmic binding protein-like II"/>
    <property type="match status" value="1"/>
</dbReference>
<evidence type="ECO:0000313" key="2">
    <source>
        <dbReference type="EMBL" id="TWU03548.1"/>
    </source>
</evidence>
<gene>
    <name evidence="2" type="ORF">Pla100_04750</name>
</gene>
<proteinExistence type="predicted"/>
<dbReference type="Gene3D" id="3.40.190.10">
    <property type="entry name" value="Periplasmic binding protein-like II"/>
    <property type="match status" value="1"/>
</dbReference>
<accession>A0A5C6AVC2</accession>
<sequence length="486" mass="51832">MTVSNFSPESVPGSSEVLNSPSVNRGLNRRTWLAGASSLLAVAGCTHDPTETPSVDSKSASVVSGVPLRIVWVGSDSEVETMRRTWRSISEQPLDIRLAKPIDFSKAGSSDAGALFEQAGKADVVVYPLTMMAEMVHQERLMPLLSDRITADESDVFVTSGRRSMPAALKVATSFAGESRAVPLGGHLPALLIGETLASGEAAESVTTWADYYELAKRSDGKCAEPSAAGWAGATFLWRLASSLDTTWLFDRETLKPLIDQPDYVAVLEQMSQSVKLSSATDGRTPGQIYQGVAKGELVAGIGFPTNRSEGDETGTQLSFTALPSSRIGNEDEFSTLAATGDLGRLMMNPFMLVGSLASSCRQTAAADQFLDWLAGGEGSEPLYRNIDSIIDVQSTSGSGDSGAGNGYVKWLRSQLSNPNVVPPLQLIGASEYYMVLDEAVRECVHGPVSPQAACDKIAKAWSSLHQRFNLASQQRAWLRAQGIAS</sequence>
<organism evidence="2 3">
    <name type="scientific">Neorhodopirellula pilleata</name>
    <dbReference type="NCBI Taxonomy" id="2714738"/>
    <lineage>
        <taxon>Bacteria</taxon>
        <taxon>Pseudomonadati</taxon>
        <taxon>Planctomycetota</taxon>
        <taxon>Planctomycetia</taxon>
        <taxon>Pirellulales</taxon>
        <taxon>Pirellulaceae</taxon>
        <taxon>Neorhodopirellula</taxon>
    </lineage>
</organism>
<feature type="region of interest" description="Disordered" evidence="1">
    <location>
        <begin position="1"/>
        <end position="22"/>
    </location>
</feature>
<keyword evidence="3" id="KW-1185">Reference proteome</keyword>
<dbReference type="InterPro" id="IPR050490">
    <property type="entry name" value="Bact_solute-bd_prot1"/>
</dbReference>
<comment type="caution">
    <text evidence="2">The sequence shown here is derived from an EMBL/GenBank/DDBJ whole genome shotgun (WGS) entry which is preliminary data.</text>
</comment>
<evidence type="ECO:0000256" key="1">
    <source>
        <dbReference type="SAM" id="MobiDB-lite"/>
    </source>
</evidence>
<evidence type="ECO:0000313" key="3">
    <source>
        <dbReference type="Proteomes" id="UP000316213"/>
    </source>
</evidence>
<evidence type="ECO:0008006" key="4">
    <source>
        <dbReference type="Google" id="ProtNLM"/>
    </source>
</evidence>
<protein>
    <recommendedName>
        <fullName evidence="4">Bacterial extracellular solute-binding protein</fullName>
    </recommendedName>
</protein>
<reference evidence="2 3" key="1">
    <citation type="submission" date="2019-02" db="EMBL/GenBank/DDBJ databases">
        <title>Deep-cultivation of Planctomycetes and their phenomic and genomic characterization uncovers novel biology.</title>
        <authorList>
            <person name="Wiegand S."/>
            <person name="Jogler M."/>
            <person name="Boedeker C."/>
            <person name="Pinto D."/>
            <person name="Vollmers J."/>
            <person name="Rivas-Marin E."/>
            <person name="Kohn T."/>
            <person name="Peeters S.H."/>
            <person name="Heuer A."/>
            <person name="Rast P."/>
            <person name="Oberbeckmann S."/>
            <person name="Bunk B."/>
            <person name="Jeske O."/>
            <person name="Meyerdierks A."/>
            <person name="Storesund J.E."/>
            <person name="Kallscheuer N."/>
            <person name="Luecker S."/>
            <person name="Lage O.M."/>
            <person name="Pohl T."/>
            <person name="Merkel B.J."/>
            <person name="Hornburger P."/>
            <person name="Mueller R.-W."/>
            <person name="Bruemmer F."/>
            <person name="Labrenz M."/>
            <person name="Spormann A.M."/>
            <person name="Op Den Camp H."/>
            <person name="Overmann J."/>
            <person name="Amann R."/>
            <person name="Jetten M.S.M."/>
            <person name="Mascher T."/>
            <person name="Medema M.H."/>
            <person name="Devos D.P."/>
            <person name="Kaster A.-K."/>
            <person name="Ovreas L."/>
            <person name="Rohde M."/>
            <person name="Galperin M.Y."/>
            <person name="Jogler C."/>
        </authorList>
    </citation>
    <scope>NUCLEOTIDE SEQUENCE [LARGE SCALE GENOMIC DNA]</scope>
    <source>
        <strain evidence="2 3">Pla100</strain>
    </source>
</reference>
<dbReference type="Proteomes" id="UP000316213">
    <property type="component" value="Unassembled WGS sequence"/>
</dbReference>
<name>A0A5C6AVC2_9BACT</name>
<dbReference type="AlphaFoldDB" id="A0A5C6AVC2"/>
<dbReference type="PANTHER" id="PTHR43649">
    <property type="entry name" value="ARABINOSE-BINDING PROTEIN-RELATED"/>
    <property type="match status" value="1"/>
</dbReference>
<dbReference type="EMBL" id="SJPM01000001">
    <property type="protein sequence ID" value="TWU03548.1"/>
    <property type="molecule type" value="Genomic_DNA"/>
</dbReference>
<dbReference type="PANTHER" id="PTHR43649:SF12">
    <property type="entry name" value="DIACETYLCHITOBIOSE BINDING PROTEIN DASA"/>
    <property type="match status" value="1"/>
</dbReference>